<dbReference type="CDD" id="cd01949">
    <property type="entry name" value="GGDEF"/>
    <property type="match status" value="1"/>
</dbReference>
<dbReference type="PANTHER" id="PTHR45138">
    <property type="entry name" value="REGULATORY COMPONENTS OF SENSORY TRANSDUCTION SYSTEM"/>
    <property type="match status" value="1"/>
</dbReference>
<keyword evidence="3" id="KW-0479">Metal-binding</keyword>
<evidence type="ECO:0000256" key="1">
    <source>
        <dbReference type="ARBA" id="ARBA00010587"/>
    </source>
</evidence>
<dbReference type="SUPFAM" id="SSF47188">
    <property type="entry name" value="Hemerythrin-like"/>
    <property type="match status" value="1"/>
</dbReference>
<evidence type="ECO:0000313" key="10">
    <source>
        <dbReference type="Proteomes" id="UP000248863"/>
    </source>
</evidence>
<organism evidence="9 10">
    <name type="scientific">Rhodoplanes elegans</name>
    <dbReference type="NCBI Taxonomy" id="29408"/>
    <lineage>
        <taxon>Bacteria</taxon>
        <taxon>Pseudomonadati</taxon>
        <taxon>Pseudomonadota</taxon>
        <taxon>Alphaproteobacteria</taxon>
        <taxon>Hyphomicrobiales</taxon>
        <taxon>Nitrobacteraceae</taxon>
        <taxon>Rhodoplanes</taxon>
    </lineage>
</organism>
<dbReference type="FunFam" id="3.30.70.270:FF:000001">
    <property type="entry name" value="Diguanylate cyclase domain protein"/>
    <property type="match status" value="1"/>
</dbReference>
<dbReference type="InterPro" id="IPR050469">
    <property type="entry name" value="Diguanylate_Cyclase"/>
</dbReference>
<accession>A0A327KLF8</accession>
<dbReference type="EMBL" id="NPEU01000143">
    <property type="protein sequence ID" value="RAI38102.1"/>
    <property type="molecule type" value="Genomic_DNA"/>
</dbReference>
<evidence type="ECO:0000313" key="9">
    <source>
        <dbReference type="EMBL" id="RAI38102.1"/>
    </source>
</evidence>
<dbReference type="CDD" id="cd12107">
    <property type="entry name" value="Hemerythrin"/>
    <property type="match status" value="1"/>
</dbReference>
<dbReference type="InterPro" id="IPR029787">
    <property type="entry name" value="Nucleotide_cyclase"/>
</dbReference>
<comment type="similarity">
    <text evidence="1">Belongs to the hemerythrin family.</text>
</comment>
<feature type="region of interest" description="Disordered" evidence="7">
    <location>
        <begin position="211"/>
        <end position="231"/>
    </location>
</feature>
<protein>
    <recommendedName>
        <fullName evidence="2">diguanylate cyclase</fullName>
        <ecNumber evidence="2">2.7.7.65</ecNumber>
    </recommendedName>
</protein>
<evidence type="ECO:0000259" key="8">
    <source>
        <dbReference type="PROSITE" id="PS50887"/>
    </source>
</evidence>
<evidence type="ECO:0000256" key="6">
    <source>
        <dbReference type="SAM" id="Coils"/>
    </source>
</evidence>
<dbReference type="InterPro" id="IPR016131">
    <property type="entry name" value="Haemerythrin_Fe_BS"/>
</dbReference>
<keyword evidence="4" id="KW-0408">Iron</keyword>
<evidence type="ECO:0000256" key="2">
    <source>
        <dbReference type="ARBA" id="ARBA00012528"/>
    </source>
</evidence>
<evidence type="ECO:0000256" key="5">
    <source>
        <dbReference type="ARBA" id="ARBA00034247"/>
    </source>
</evidence>
<evidence type="ECO:0000256" key="4">
    <source>
        <dbReference type="ARBA" id="ARBA00023004"/>
    </source>
</evidence>
<dbReference type="Pfam" id="PF00990">
    <property type="entry name" value="GGDEF"/>
    <property type="match status" value="1"/>
</dbReference>
<dbReference type="PROSITE" id="PS00550">
    <property type="entry name" value="HEMERYTHRINS"/>
    <property type="match status" value="1"/>
</dbReference>
<dbReference type="GO" id="GO:0052621">
    <property type="term" value="F:diguanylate cyclase activity"/>
    <property type="evidence" value="ECO:0007669"/>
    <property type="project" value="UniProtKB-EC"/>
</dbReference>
<dbReference type="GO" id="GO:0043709">
    <property type="term" value="P:cell adhesion involved in single-species biofilm formation"/>
    <property type="evidence" value="ECO:0007669"/>
    <property type="project" value="TreeGrafter"/>
</dbReference>
<dbReference type="InterPro" id="IPR000160">
    <property type="entry name" value="GGDEF_dom"/>
</dbReference>
<dbReference type="NCBIfam" id="TIGR02481">
    <property type="entry name" value="hemeryth_dom"/>
    <property type="match status" value="1"/>
</dbReference>
<reference evidence="9 10" key="1">
    <citation type="submission" date="2017-07" db="EMBL/GenBank/DDBJ databases">
        <title>Draft Genome Sequences of Select Purple Nonsulfur Bacteria.</title>
        <authorList>
            <person name="Lasarre B."/>
            <person name="Mckinlay J.B."/>
        </authorList>
    </citation>
    <scope>NUCLEOTIDE SEQUENCE [LARGE SCALE GENOMIC DNA]</scope>
    <source>
        <strain evidence="9 10">DSM 11907</strain>
    </source>
</reference>
<dbReference type="InterPro" id="IPR035938">
    <property type="entry name" value="Hemerythrin-like_sf"/>
</dbReference>
<dbReference type="Pfam" id="PF01814">
    <property type="entry name" value="Hemerythrin"/>
    <property type="match status" value="1"/>
</dbReference>
<sequence length="364" mass="40942">MKRSDVVAEFQATMGGLLQTTEHLQALNATLKTRLAGASEQISRLQERLDRVQLDNMIDSVTGVGNRRLLETCLPRMIAKAEQSGEPLSLLLIDLDSFKEFNDRHGHVIGDDILRLAASALKQNSRQDDLVCRYGGDEFVVLLPRTSLEGAVLAGNKVRSAISARELRKRSTNESLGRLSVSIGAAQHKTGELAEALIDRADQWMYLAKEAGRGSAEEPSPAGDAPRQKRSIRSPRLVWQPAYECGEVLIDRQHRQMFDLVNELFPLPVAEDRDRRIMATIDKLMAHIAEHFRYEESVLQARGYAGTEEHRMIHAQLLGEARRLRQSLADGQDVLDDFRLFLCRTTVVEHMLGTDREFFSLFGR</sequence>
<comment type="caution">
    <text evidence="9">The sequence shown here is derived from an EMBL/GenBank/DDBJ whole genome shotgun (WGS) entry which is preliminary data.</text>
</comment>
<feature type="coiled-coil region" evidence="6">
    <location>
        <begin position="28"/>
        <end position="55"/>
    </location>
</feature>
<dbReference type="PANTHER" id="PTHR45138:SF9">
    <property type="entry name" value="DIGUANYLATE CYCLASE DGCM-RELATED"/>
    <property type="match status" value="1"/>
</dbReference>
<proteinExistence type="inferred from homology"/>
<keyword evidence="6" id="KW-0175">Coiled coil</keyword>
<gene>
    <name evidence="9" type="ORF">CH338_13910</name>
</gene>
<name>A0A327KLF8_9BRAD</name>
<feature type="domain" description="GGDEF" evidence="8">
    <location>
        <begin position="86"/>
        <end position="221"/>
    </location>
</feature>
<dbReference type="PROSITE" id="PS50887">
    <property type="entry name" value="GGDEF"/>
    <property type="match status" value="1"/>
</dbReference>
<dbReference type="GO" id="GO:0005886">
    <property type="term" value="C:plasma membrane"/>
    <property type="evidence" value="ECO:0007669"/>
    <property type="project" value="TreeGrafter"/>
</dbReference>
<dbReference type="SUPFAM" id="SSF55073">
    <property type="entry name" value="Nucleotide cyclase"/>
    <property type="match status" value="1"/>
</dbReference>
<dbReference type="GO" id="GO:0046872">
    <property type="term" value="F:metal ion binding"/>
    <property type="evidence" value="ECO:0007669"/>
    <property type="project" value="UniProtKB-KW"/>
</dbReference>
<dbReference type="EC" id="2.7.7.65" evidence="2"/>
<keyword evidence="10" id="KW-1185">Reference proteome</keyword>
<evidence type="ECO:0000256" key="7">
    <source>
        <dbReference type="SAM" id="MobiDB-lite"/>
    </source>
</evidence>
<dbReference type="SMART" id="SM00267">
    <property type="entry name" value="GGDEF"/>
    <property type="match status" value="1"/>
</dbReference>
<dbReference type="NCBIfam" id="TIGR00254">
    <property type="entry name" value="GGDEF"/>
    <property type="match status" value="1"/>
</dbReference>
<dbReference type="Gene3D" id="1.20.120.50">
    <property type="entry name" value="Hemerythrin-like"/>
    <property type="match status" value="1"/>
</dbReference>
<dbReference type="Proteomes" id="UP000248863">
    <property type="component" value="Unassembled WGS sequence"/>
</dbReference>
<comment type="catalytic activity">
    <reaction evidence="5">
        <text>2 GTP = 3',3'-c-di-GMP + 2 diphosphate</text>
        <dbReference type="Rhea" id="RHEA:24898"/>
        <dbReference type="ChEBI" id="CHEBI:33019"/>
        <dbReference type="ChEBI" id="CHEBI:37565"/>
        <dbReference type="ChEBI" id="CHEBI:58805"/>
        <dbReference type="EC" id="2.7.7.65"/>
    </reaction>
</comment>
<evidence type="ECO:0000256" key="3">
    <source>
        <dbReference type="ARBA" id="ARBA00022723"/>
    </source>
</evidence>
<dbReference type="InterPro" id="IPR012827">
    <property type="entry name" value="Hemerythrin_metal-bd"/>
</dbReference>
<dbReference type="AlphaFoldDB" id="A0A327KLF8"/>
<dbReference type="InterPro" id="IPR012312">
    <property type="entry name" value="Hemerythrin-like"/>
</dbReference>
<dbReference type="GO" id="GO:1902201">
    <property type="term" value="P:negative regulation of bacterial-type flagellum-dependent cell motility"/>
    <property type="evidence" value="ECO:0007669"/>
    <property type="project" value="TreeGrafter"/>
</dbReference>
<dbReference type="Gene3D" id="3.30.70.270">
    <property type="match status" value="1"/>
</dbReference>
<dbReference type="InterPro" id="IPR043128">
    <property type="entry name" value="Rev_trsase/Diguanyl_cyclase"/>
</dbReference>